<dbReference type="SUPFAM" id="SSF57850">
    <property type="entry name" value="RING/U-box"/>
    <property type="match status" value="1"/>
</dbReference>
<evidence type="ECO:0000256" key="16">
    <source>
        <dbReference type="ARBA" id="ARBA00059251"/>
    </source>
</evidence>
<dbReference type="SMART" id="SM00504">
    <property type="entry name" value="Ubox"/>
    <property type="match status" value="1"/>
</dbReference>
<evidence type="ECO:0000256" key="3">
    <source>
        <dbReference type="ARBA" id="ARBA00004906"/>
    </source>
</evidence>
<comment type="pathway">
    <text evidence="3">Protein modification; protein ubiquitination.</text>
</comment>
<dbReference type="GO" id="GO:0006457">
    <property type="term" value="P:protein folding"/>
    <property type="evidence" value="ECO:0007669"/>
    <property type="project" value="InterPro"/>
</dbReference>
<accession>A0A074ZT14</accession>
<dbReference type="PANTHER" id="PTHR45625">
    <property type="entry name" value="PEPTIDYL-PROLYL CIS-TRANS ISOMERASE-RELATED"/>
    <property type="match status" value="1"/>
</dbReference>
<evidence type="ECO:0000256" key="19">
    <source>
        <dbReference type="ARBA" id="ARBA00078275"/>
    </source>
</evidence>
<dbReference type="PROSITE" id="PS00170">
    <property type="entry name" value="CSA_PPIASE_1"/>
    <property type="match status" value="1"/>
</dbReference>
<gene>
    <name evidence="26" type="ORF">T265_03301</name>
</gene>
<dbReference type="InterPro" id="IPR011600">
    <property type="entry name" value="Pept_C14_caspase"/>
</dbReference>
<dbReference type="PANTHER" id="PTHR45625:SF1">
    <property type="entry name" value="RING-TYPE E3 UBIQUITIN-PROTEIN LIGASE PPIL2"/>
    <property type="match status" value="1"/>
</dbReference>
<dbReference type="PROSITE" id="PS51698">
    <property type="entry name" value="U_BOX"/>
    <property type="match status" value="1"/>
</dbReference>
<proteinExistence type="inferred from homology"/>
<evidence type="ECO:0000256" key="1">
    <source>
        <dbReference type="ARBA" id="ARBA00000900"/>
    </source>
</evidence>
<dbReference type="InterPro" id="IPR020892">
    <property type="entry name" value="Cyclophilin-type_PPIase_CS"/>
</dbReference>
<dbReference type="InterPro" id="IPR013783">
    <property type="entry name" value="Ig-like_fold"/>
</dbReference>
<evidence type="ECO:0000256" key="6">
    <source>
        <dbReference type="ARBA" id="ARBA00022499"/>
    </source>
</evidence>
<dbReference type="SUPFAM" id="SSF50891">
    <property type="entry name" value="Cyclophilin-like"/>
    <property type="match status" value="1"/>
</dbReference>
<dbReference type="Proteomes" id="UP000054324">
    <property type="component" value="Unassembled WGS sequence"/>
</dbReference>
<keyword evidence="6" id="KW-1017">Isopeptide bond</keyword>
<dbReference type="KEGG" id="ovi:T265_03301"/>
<feature type="compositionally biased region" description="Basic and acidic residues" evidence="21">
    <location>
        <begin position="445"/>
        <end position="454"/>
    </location>
</feature>
<evidence type="ECO:0000256" key="9">
    <source>
        <dbReference type="ARBA" id="ARBA00022728"/>
    </source>
</evidence>
<dbReference type="OrthoDB" id="30774at2759"/>
<dbReference type="CDD" id="cd01923">
    <property type="entry name" value="cyclophilin_RING"/>
    <property type="match status" value="1"/>
</dbReference>
<evidence type="ECO:0000256" key="21">
    <source>
        <dbReference type="SAM" id="MobiDB-lite"/>
    </source>
</evidence>
<dbReference type="InterPro" id="IPR029030">
    <property type="entry name" value="Caspase-like_dom_sf"/>
</dbReference>
<dbReference type="PROSITE" id="PS50208">
    <property type="entry name" value="CASPASE_P20"/>
    <property type="match status" value="1"/>
</dbReference>
<keyword evidence="11" id="KW-0832">Ubl conjugation</keyword>
<dbReference type="CDD" id="cd00096">
    <property type="entry name" value="Ig"/>
    <property type="match status" value="1"/>
</dbReference>
<dbReference type="STRING" id="6198.A0A074ZT14"/>
<feature type="domain" description="Ig-like" evidence="24">
    <location>
        <begin position="655"/>
        <end position="730"/>
    </location>
</feature>
<evidence type="ECO:0000256" key="8">
    <source>
        <dbReference type="ARBA" id="ARBA00022679"/>
    </source>
</evidence>
<dbReference type="FunFam" id="2.40.100.10:FF:000018">
    <property type="entry name" value="Peptidyl-prolyl cis-trans isomerase-like 2"/>
    <property type="match status" value="1"/>
</dbReference>
<dbReference type="InterPro" id="IPR002130">
    <property type="entry name" value="Cyclophilin-type_PPIase_dom"/>
</dbReference>
<dbReference type="Gene3D" id="3.40.50.1460">
    <property type="match status" value="1"/>
</dbReference>
<evidence type="ECO:0000256" key="7">
    <source>
        <dbReference type="ARBA" id="ARBA00022664"/>
    </source>
</evidence>
<dbReference type="FunFam" id="3.30.40.10:FF:000079">
    <property type="entry name" value="Peptidyl-prolyl cis-trans isomerase 2"/>
    <property type="match status" value="1"/>
</dbReference>
<keyword evidence="13" id="KW-0175">Coiled coil</keyword>
<dbReference type="GO" id="GO:0003755">
    <property type="term" value="F:peptidyl-prolyl cis-trans isomerase activity"/>
    <property type="evidence" value="ECO:0007669"/>
    <property type="project" value="InterPro"/>
</dbReference>
<name>A0A074ZT14_OPIVI</name>
<keyword evidence="12" id="KW-0007">Acetylation</keyword>
<dbReference type="Gene3D" id="2.60.40.10">
    <property type="entry name" value="Immunoglobulins"/>
    <property type="match status" value="1"/>
</dbReference>
<dbReference type="InterPro" id="IPR001309">
    <property type="entry name" value="Pept_C14_p20"/>
</dbReference>
<dbReference type="CDD" id="cd16663">
    <property type="entry name" value="RING-Ubox_PPIL2"/>
    <property type="match status" value="1"/>
</dbReference>
<feature type="domain" description="U-box" evidence="25">
    <location>
        <begin position="36"/>
        <end position="109"/>
    </location>
</feature>
<dbReference type="EC" id="2.3.2.27" evidence="5"/>
<dbReference type="EMBL" id="KL596664">
    <property type="protein sequence ID" value="KER30246.1"/>
    <property type="molecule type" value="Genomic_DNA"/>
</dbReference>
<keyword evidence="14" id="KW-0508">mRNA splicing</keyword>
<dbReference type="GO" id="GO:0000209">
    <property type="term" value="P:protein polyubiquitination"/>
    <property type="evidence" value="ECO:0007669"/>
    <property type="project" value="TreeGrafter"/>
</dbReference>
<dbReference type="Pfam" id="PF00656">
    <property type="entry name" value="Peptidase_C14"/>
    <property type="match status" value="1"/>
</dbReference>
<dbReference type="SUPFAM" id="SSF48726">
    <property type="entry name" value="Immunoglobulin"/>
    <property type="match status" value="1"/>
</dbReference>
<dbReference type="PROSITE" id="PS50072">
    <property type="entry name" value="CSA_PPIASE_2"/>
    <property type="match status" value="1"/>
</dbReference>
<evidence type="ECO:0000256" key="2">
    <source>
        <dbReference type="ARBA" id="ARBA00004123"/>
    </source>
</evidence>
<feature type="domain" description="PPIase cyclophilin-type" evidence="22">
    <location>
        <begin position="285"/>
        <end position="428"/>
    </location>
</feature>
<evidence type="ECO:0000256" key="18">
    <source>
        <dbReference type="ARBA" id="ARBA00073734"/>
    </source>
</evidence>
<evidence type="ECO:0000259" key="25">
    <source>
        <dbReference type="PROSITE" id="PS51698"/>
    </source>
</evidence>
<evidence type="ECO:0000313" key="26">
    <source>
        <dbReference type="EMBL" id="KER30246.1"/>
    </source>
</evidence>
<keyword evidence="27" id="KW-1185">Reference proteome</keyword>
<comment type="catalytic activity">
    <reaction evidence="1">
        <text>S-ubiquitinyl-[E2 ubiquitin-conjugating enzyme]-L-cysteine + [acceptor protein]-L-lysine = [E2 ubiquitin-conjugating enzyme]-L-cysteine + N(6)-ubiquitinyl-[acceptor protein]-L-lysine.</text>
        <dbReference type="EC" id="2.3.2.27"/>
    </reaction>
</comment>
<evidence type="ECO:0000256" key="17">
    <source>
        <dbReference type="ARBA" id="ARBA00061807"/>
    </source>
</evidence>
<comment type="subcellular location">
    <subcellularLocation>
        <location evidence="2">Nucleus</location>
    </subcellularLocation>
</comment>
<dbReference type="GO" id="GO:0006508">
    <property type="term" value="P:proteolysis"/>
    <property type="evidence" value="ECO:0007669"/>
    <property type="project" value="InterPro"/>
</dbReference>
<comment type="function">
    <text evidence="16">Has a ubiquitin-protein ligase activity acting as an E3 ubiquitin protein ligase or as an ubiquitin-ubiquitin ligase promoting elongation of ubiquitin chains on substrates. By mediating 'Lys-48'-linked polyubiquitination of proteins could target them for proteasomal degradation. May also function as a chaperone, playing a role in transport to the cell membrane of BSG/Basigin for instance. Probable inactive PPIase with no peptidyl-prolyl cis-trans isomerase activity. As a component of the minor spliceosome, involved in the splicing of U12-type introns in pre-mRNAs.</text>
</comment>
<dbReference type="InterPro" id="IPR026951">
    <property type="entry name" value="PPIL2_U-box_dom"/>
</dbReference>
<dbReference type="InterPro" id="IPR013083">
    <property type="entry name" value="Znf_RING/FYVE/PHD"/>
</dbReference>
<dbReference type="Gene3D" id="2.40.100.10">
    <property type="entry name" value="Cyclophilin-like"/>
    <property type="match status" value="1"/>
</dbReference>
<dbReference type="GO" id="GO:0006397">
    <property type="term" value="P:mRNA processing"/>
    <property type="evidence" value="ECO:0007669"/>
    <property type="project" value="UniProtKB-KW"/>
</dbReference>
<dbReference type="GO" id="GO:0071013">
    <property type="term" value="C:catalytic step 2 spliceosome"/>
    <property type="evidence" value="ECO:0007669"/>
    <property type="project" value="TreeGrafter"/>
</dbReference>
<dbReference type="GO" id="GO:0061630">
    <property type="term" value="F:ubiquitin protein ligase activity"/>
    <property type="evidence" value="ECO:0007669"/>
    <property type="project" value="UniProtKB-EC"/>
</dbReference>
<dbReference type="InterPro" id="IPR029000">
    <property type="entry name" value="Cyclophilin-like_dom_sf"/>
</dbReference>
<keyword evidence="15" id="KW-0539">Nucleus</keyword>
<feature type="domain" description="Caspase family p20" evidence="23">
    <location>
        <begin position="764"/>
        <end position="841"/>
    </location>
</feature>
<evidence type="ECO:0000256" key="15">
    <source>
        <dbReference type="ARBA" id="ARBA00023242"/>
    </source>
</evidence>
<keyword evidence="7" id="KW-0507">mRNA processing</keyword>
<dbReference type="Pfam" id="PF07679">
    <property type="entry name" value="I-set"/>
    <property type="match status" value="1"/>
</dbReference>
<evidence type="ECO:0000256" key="12">
    <source>
        <dbReference type="ARBA" id="ARBA00022990"/>
    </source>
</evidence>
<evidence type="ECO:0000256" key="20">
    <source>
        <dbReference type="ARBA" id="ARBA00079124"/>
    </source>
</evidence>
<dbReference type="PRINTS" id="PR00153">
    <property type="entry name" value="CSAPPISMRASE"/>
</dbReference>
<sequence>MGKKQHQKDKIYVTCTEWSTLYGGRRASTEDRRRFKRLPFHCCSITFQPFKNPYCTREGIIFDLENILPFVRKHGINPVTGKKMKAGELIKLTFHRNSDGKFHCPVTFKVFNENTHIVAIKVTGNVYCYEAVERLNVKANNYFDLLSSDPFTKEDIITLQDPQNLDKFNISAFYHVQHKEEEKNDGNVVVIRQLNQETKETLAELPKDLKVPDYMWSNKPKSDGDQKKRDVFNTATYSTGKAAASLTSTVMEPVTKVEPAVLEDDVVRYKYVTKKGYVSLVTTHGRLNLELHCDLVPKTCENFIRHCASGYYNETIFHRLIRYFIIQGGDPSGTGFGGESIWNKPFADEFLPNLGHDARGILSMANSGPNTNQSQFFITFRKCKHLDKKHTVFGKVVGGMETLNKVEMLETDKDDRPLEEIQILNCEVFVDPFKDVEEMLAKERARGIESEKQEPSPSEKLSRPKPGNRREEEALEAEDRARRHNLPDTSKVFHEGIGKFINISALEEETKQSLKRESSVNSPAPITFIKPVKANVGVNNANLPDAFFIELDCYSTIQAEKSVLERLINYRYPQARIKRTFTKSFLFSHSYFGEVLFSDSREFLCSIAQKDAHLTPLTILQLCMDLSEWEVVNSLVDKFLLDFHTYPLTYENGLGLTCKFQCVVLGKPKPLFYWCFHSRRKANKHVHIESRGILHHAWLHLTACNDEDDGEYYCCVLNSQALGTYYRTTSSYLKVEDPNFLSPDPIFCCQPPEVASHCLGLRASSKLALLIGNAKFDEFPNLNDNTSILHQLARGLAKYHYQVLVLQDLSADEILRAVALYENFLNSGAYGFFYIGSHGIRINGQDYAVATNAKISTLKNFANSPSASMDGFISIDAISCRFQARNPSLNVMVIDTCRAGIDNEYGASRSPIAEFVQVVQSNLFRLYACQANQVAYEAKVLPPPKTHPACDWPERRTACRSSIKASSDWPKVRTQQPIMVQYPPDASYQRCIQKSSEFSECCWRTHLIMRHCVFLTWLWMLIHVSVLSKVLKDCINLHATQTVTNFLSTVHRQFVETLKKYREILDAEKLTATASSDALGFLSQELDLQLPQEPREIHITTLAGNSTTPHGYGDTFAEYDSAMHRSLSDPTLPPVPCRYSLSKSNLWDFCLWRNVSTTMNSLSTSLNMRMEENTITPNREEPGMAARKWVTLRTSVHNRLDVAIRTDPLSLTPRAYFDLNELRRCWESCDVQADPVRGNQHPLLVDHHSTVTITKIQRLQVRHKGNDRLVLQLHKPCQQSLQMPTMSTRSCHCSVIPITIDCPPIVNLWSIDIGSES</sequence>
<dbReference type="InterPro" id="IPR044666">
    <property type="entry name" value="Cyclophilin_A-like"/>
</dbReference>
<dbReference type="InterPro" id="IPR013098">
    <property type="entry name" value="Ig_I-set"/>
</dbReference>
<protein>
    <recommendedName>
        <fullName evidence="18">RING-type E3 ubiquitin-protein ligase PPIL2</fullName>
        <ecNumber evidence="5">2.3.2.27</ecNumber>
    </recommendedName>
    <alternativeName>
        <fullName evidence="20">CYC4</fullName>
    </alternativeName>
    <alternativeName>
        <fullName evidence="19">Probable inactive peptidyl-prolyl cis-trans isomerase-like 2</fullName>
    </alternativeName>
</protein>
<dbReference type="GO" id="GO:0004197">
    <property type="term" value="F:cysteine-type endopeptidase activity"/>
    <property type="evidence" value="ECO:0007669"/>
    <property type="project" value="InterPro"/>
</dbReference>
<dbReference type="InterPro" id="IPR003613">
    <property type="entry name" value="Ubox_domain"/>
</dbReference>
<evidence type="ECO:0000259" key="23">
    <source>
        <dbReference type="PROSITE" id="PS50208"/>
    </source>
</evidence>
<evidence type="ECO:0000256" key="4">
    <source>
        <dbReference type="ARBA" id="ARBA00007930"/>
    </source>
</evidence>
<dbReference type="RefSeq" id="XP_009166011.1">
    <property type="nucleotide sequence ID" value="XM_009167747.1"/>
</dbReference>
<keyword evidence="10" id="KW-0833">Ubl conjugation pathway</keyword>
<organism evidence="26 27">
    <name type="scientific">Opisthorchis viverrini</name>
    <name type="common">Southeast Asian liver fluke</name>
    <dbReference type="NCBI Taxonomy" id="6198"/>
    <lineage>
        <taxon>Eukaryota</taxon>
        <taxon>Metazoa</taxon>
        <taxon>Spiralia</taxon>
        <taxon>Lophotrochozoa</taxon>
        <taxon>Platyhelminthes</taxon>
        <taxon>Trematoda</taxon>
        <taxon>Digenea</taxon>
        <taxon>Opisthorchiida</taxon>
        <taxon>Opisthorchiata</taxon>
        <taxon>Opisthorchiidae</taxon>
        <taxon>Opisthorchis</taxon>
    </lineage>
</organism>
<feature type="region of interest" description="Disordered" evidence="21">
    <location>
        <begin position="445"/>
        <end position="486"/>
    </location>
</feature>
<dbReference type="Gene3D" id="3.30.40.10">
    <property type="entry name" value="Zinc/RING finger domain, C3HC4 (zinc finger)"/>
    <property type="match status" value="1"/>
</dbReference>
<evidence type="ECO:0000256" key="13">
    <source>
        <dbReference type="ARBA" id="ARBA00023054"/>
    </source>
</evidence>
<evidence type="ECO:0000259" key="24">
    <source>
        <dbReference type="PROSITE" id="PS50835"/>
    </source>
</evidence>
<reference evidence="26 27" key="1">
    <citation type="submission" date="2013-11" db="EMBL/GenBank/DDBJ databases">
        <title>Opisthorchis viverrini - life in the bile duct.</title>
        <authorList>
            <person name="Young N.D."/>
            <person name="Nagarajan N."/>
            <person name="Lin S.J."/>
            <person name="Korhonen P.K."/>
            <person name="Jex A.R."/>
            <person name="Hall R.S."/>
            <person name="Safavi-Hemami H."/>
            <person name="Kaewkong W."/>
            <person name="Bertrand D."/>
            <person name="Gao S."/>
            <person name="Seet Q."/>
            <person name="Wongkham S."/>
            <person name="Teh B.T."/>
            <person name="Wongkham C."/>
            <person name="Intapan P.M."/>
            <person name="Maleewong W."/>
            <person name="Yang X."/>
            <person name="Hu M."/>
            <person name="Wang Z."/>
            <person name="Hofmann A."/>
            <person name="Sternberg P.W."/>
            <person name="Tan P."/>
            <person name="Wang J."/>
            <person name="Gasser R.B."/>
        </authorList>
    </citation>
    <scope>NUCLEOTIDE SEQUENCE [LARGE SCALE GENOMIC DNA]</scope>
</reference>
<dbReference type="GeneID" id="20317488"/>
<dbReference type="SUPFAM" id="SSF52129">
    <property type="entry name" value="Caspase-like"/>
    <property type="match status" value="1"/>
</dbReference>
<feature type="compositionally biased region" description="Basic and acidic residues" evidence="21">
    <location>
        <begin position="468"/>
        <end position="481"/>
    </location>
</feature>
<comment type="subunit">
    <text evidence="17">Component of the minor spliceosome, which splices U12-type introns. Within this complex, interacts with PRPF8/PRP8, EFTUD2/SNU114 and PLRG1. Interacts with isoform 2 of BSG. Interacts (via the PPIase cyclophilin-type domain) with CRNKL1; they may form a trimeric complex with HSP90.</text>
</comment>
<dbReference type="PROSITE" id="PS50835">
    <property type="entry name" value="IG_LIKE"/>
    <property type="match status" value="1"/>
</dbReference>
<dbReference type="InterPro" id="IPR036179">
    <property type="entry name" value="Ig-like_dom_sf"/>
</dbReference>
<evidence type="ECO:0000256" key="5">
    <source>
        <dbReference type="ARBA" id="ARBA00012483"/>
    </source>
</evidence>
<evidence type="ECO:0000313" key="27">
    <source>
        <dbReference type="Proteomes" id="UP000054324"/>
    </source>
</evidence>
<evidence type="ECO:0000256" key="11">
    <source>
        <dbReference type="ARBA" id="ARBA00022843"/>
    </source>
</evidence>
<comment type="similarity">
    <text evidence="4">Belongs to the cyclophilin-type PPIase family. PPIL2 subfamily.</text>
</comment>
<keyword evidence="8" id="KW-0808">Transferase</keyword>
<evidence type="ECO:0000256" key="14">
    <source>
        <dbReference type="ARBA" id="ARBA00023187"/>
    </source>
</evidence>
<dbReference type="CTD" id="20317488"/>
<dbReference type="Pfam" id="PF00160">
    <property type="entry name" value="Pro_isomerase"/>
    <property type="match status" value="1"/>
</dbReference>
<dbReference type="GO" id="GO:0008380">
    <property type="term" value="P:RNA splicing"/>
    <property type="evidence" value="ECO:0007669"/>
    <property type="project" value="UniProtKB-KW"/>
</dbReference>
<dbReference type="InterPro" id="IPR007110">
    <property type="entry name" value="Ig-like_dom"/>
</dbReference>
<evidence type="ECO:0000259" key="22">
    <source>
        <dbReference type="PROSITE" id="PS50072"/>
    </source>
</evidence>
<keyword evidence="9" id="KW-0747">Spliceosome</keyword>
<evidence type="ECO:0000256" key="10">
    <source>
        <dbReference type="ARBA" id="ARBA00022786"/>
    </source>
</evidence>